<dbReference type="InterPro" id="IPR014440">
    <property type="entry name" value="HCCAis_GSTk"/>
</dbReference>
<organism evidence="7 8">
    <name type="scientific">Exophiala viscosa</name>
    <dbReference type="NCBI Taxonomy" id="2486360"/>
    <lineage>
        <taxon>Eukaryota</taxon>
        <taxon>Fungi</taxon>
        <taxon>Dikarya</taxon>
        <taxon>Ascomycota</taxon>
        <taxon>Pezizomycotina</taxon>
        <taxon>Eurotiomycetes</taxon>
        <taxon>Chaetothyriomycetidae</taxon>
        <taxon>Chaetothyriales</taxon>
        <taxon>Herpotrichiellaceae</taxon>
        <taxon>Exophiala</taxon>
    </lineage>
</organism>
<protein>
    <recommendedName>
        <fullName evidence="4">Glutathione S-transferase kappa</fullName>
        <ecNumber evidence="4">2.5.1.18</ecNumber>
    </recommendedName>
</protein>
<evidence type="ECO:0000256" key="5">
    <source>
        <dbReference type="PIRSR" id="PIRSR006386-1"/>
    </source>
</evidence>
<dbReference type="EC" id="2.5.1.18" evidence="4"/>
<evidence type="ECO:0000256" key="4">
    <source>
        <dbReference type="PIRNR" id="PIRNR006386"/>
    </source>
</evidence>
<evidence type="ECO:0000256" key="2">
    <source>
        <dbReference type="ARBA" id="ARBA00022679"/>
    </source>
</evidence>
<gene>
    <name evidence="7" type="ORF">EDD36DRAFT_130887</name>
</gene>
<dbReference type="GO" id="GO:0005739">
    <property type="term" value="C:mitochondrion"/>
    <property type="evidence" value="ECO:0007669"/>
    <property type="project" value="TreeGrafter"/>
</dbReference>
<reference evidence="7" key="1">
    <citation type="journal article" date="2022" name="bioRxiv">
        <title>Deciphering the potential niche of two novel black yeast fungi from a biological soil crust based on their genomes, phenotypes, and melanin regulation.</title>
        <authorList>
            <consortium name="DOE Joint Genome Institute"/>
            <person name="Carr E.C."/>
            <person name="Barton Q."/>
            <person name="Grambo S."/>
            <person name="Sullivan M."/>
            <person name="Renfro C.M."/>
            <person name="Kuo A."/>
            <person name="Pangilinan J."/>
            <person name="Lipzen A."/>
            <person name="Keymanesh K."/>
            <person name="Savage E."/>
            <person name="Barry K."/>
            <person name="Grigoriev I.V."/>
            <person name="Riekhof W.R."/>
            <person name="Harris S.S."/>
        </authorList>
    </citation>
    <scope>NUCLEOTIDE SEQUENCE</scope>
    <source>
        <strain evidence="7">JF 03-4F</strain>
    </source>
</reference>
<accession>A0AAN6II92</accession>
<dbReference type="GO" id="GO:0005777">
    <property type="term" value="C:peroxisome"/>
    <property type="evidence" value="ECO:0007669"/>
    <property type="project" value="TreeGrafter"/>
</dbReference>
<evidence type="ECO:0000256" key="1">
    <source>
        <dbReference type="ARBA" id="ARBA00006494"/>
    </source>
</evidence>
<comment type="catalytic activity">
    <reaction evidence="3 4">
        <text>RX + glutathione = an S-substituted glutathione + a halide anion + H(+)</text>
        <dbReference type="Rhea" id="RHEA:16437"/>
        <dbReference type="ChEBI" id="CHEBI:15378"/>
        <dbReference type="ChEBI" id="CHEBI:16042"/>
        <dbReference type="ChEBI" id="CHEBI:17792"/>
        <dbReference type="ChEBI" id="CHEBI:57925"/>
        <dbReference type="ChEBI" id="CHEBI:90779"/>
        <dbReference type="EC" id="2.5.1.18"/>
    </reaction>
</comment>
<keyword evidence="8" id="KW-1185">Reference proteome</keyword>
<dbReference type="FunFam" id="3.40.30.10:FF:000096">
    <property type="entry name" value="Glutathione S-transferase kappa"/>
    <property type="match status" value="1"/>
</dbReference>
<dbReference type="Proteomes" id="UP001203852">
    <property type="component" value="Unassembled WGS sequence"/>
</dbReference>
<dbReference type="InterPro" id="IPR001853">
    <property type="entry name" value="DSBA-like_thioredoxin_dom"/>
</dbReference>
<dbReference type="InterPro" id="IPR051924">
    <property type="entry name" value="GST_Kappa/NadH"/>
</dbReference>
<dbReference type="GO" id="GO:0006749">
    <property type="term" value="P:glutathione metabolic process"/>
    <property type="evidence" value="ECO:0007669"/>
    <property type="project" value="TreeGrafter"/>
</dbReference>
<dbReference type="AlphaFoldDB" id="A0AAN6II92"/>
<feature type="domain" description="DSBA-like thioredoxin" evidence="6">
    <location>
        <begin position="6"/>
        <end position="201"/>
    </location>
</feature>
<evidence type="ECO:0000256" key="3">
    <source>
        <dbReference type="ARBA" id="ARBA00047960"/>
    </source>
</evidence>
<dbReference type="PANTHER" id="PTHR42943">
    <property type="entry name" value="GLUTATHIONE S-TRANSFERASE KAPPA"/>
    <property type="match status" value="1"/>
</dbReference>
<evidence type="ECO:0000259" key="6">
    <source>
        <dbReference type="Pfam" id="PF01323"/>
    </source>
</evidence>
<dbReference type="Pfam" id="PF01323">
    <property type="entry name" value="DSBA"/>
    <property type="match status" value="1"/>
</dbReference>
<dbReference type="GO" id="GO:0004364">
    <property type="term" value="F:glutathione transferase activity"/>
    <property type="evidence" value="ECO:0007669"/>
    <property type="project" value="UniProtKB-UniRule"/>
</dbReference>
<keyword evidence="2 4" id="KW-0808">Transferase</keyword>
<dbReference type="SUPFAM" id="SSF52833">
    <property type="entry name" value="Thioredoxin-like"/>
    <property type="match status" value="1"/>
</dbReference>
<dbReference type="EMBL" id="MU404351">
    <property type="protein sequence ID" value="KAI1616254.1"/>
    <property type="molecule type" value="Genomic_DNA"/>
</dbReference>
<feature type="active site" description="Nucleophile" evidence="5">
    <location>
        <position position="14"/>
    </location>
</feature>
<dbReference type="PIRSF" id="PIRSF006386">
    <property type="entry name" value="HCCAis_GSTk"/>
    <property type="match status" value="1"/>
</dbReference>
<evidence type="ECO:0000313" key="7">
    <source>
        <dbReference type="EMBL" id="KAI1616254.1"/>
    </source>
</evidence>
<dbReference type="Gene3D" id="3.40.30.10">
    <property type="entry name" value="Glutaredoxin"/>
    <property type="match status" value="1"/>
</dbReference>
<comment type="similarity">
    <text evidence="1 4">Belongs to the GST superfamily. Kappa family.</text>
</comment>
<dbReference type="PANTHER" id="PTHR42943:SF2">
    <property type="entry name" value="GLUTATHIONE S-TRANSFERASE KAPPA 1"/>
    <property type="match status" value="1"/>
</dbReference>
<comment type="caution">
    <text evidence="7">The sequence shown here is derived from an EMBL/GenBank/DDBJ whole genome shotgun (WGS) entry which is preliminary data.</text>
</comment>
<name>A0AAN6II92_9EURO</name>
<evidence type="ECO:0000313" key="8">
    <source>
        <dbReference type="Proteomes" id="UP001203852"/>
    </source>
</evidence>
<sequence length="217" mass="24756">MPRPKITLFFDLHSPYSYLAFYVLNKSPIFRQCDITYIPVLLVAFIKLVGLNPPWSSPNKVNYLWTDMARWRAEYNIPWKQGFPENYPFKVTTLKVQRILTACMLESPLRQADLVAALYHAFWVEKKGVQLPEVHEPIVIKILGQNVGTRIIERSTSEEVKALLKQNTEDAVASGAPGLPWVKAVNATGREECFFGFDHIGQVTRFLGLEKLNGPHL</sequence>
<dbReference type="GO" id="GO:0004602">
    <property type="term" value="F:glutathione peroxidase activity"/>
    <property type="evidence" value="ECO:0007669"/>
    <property type="project" value="TreeGrafter"/>
</dbReference>
<dbReference type="InterPro" id="IPR036249">
    <property type="entry name" value="Thioredoxin-like_sf"/>
</dbReference>
<proteinExistence type="inferred from homology"/>